<dbReference type="Pfam" id="PF07196">
    <property type="entry name" value="Flagellin_IN"/>
    <property type="match status" value="1"/>
</dbReference>
<evidence type="ECO:0000313" key="7">
    <source>
        <dbReference type="EMBL" id="MFD2094829.1"/>
    </source>
</evidence>
<dbReference type="Pfam" id="PF00700">
    <property type="entry name" value="Flagellin_C"/>
    <property type="match status" value="1"/>
</dbReference>
<feature type="domain" description="Flagellin N-terminal" evidence="5">
    <location>
        <begin position="5"/>
        <end position="141"/>
    </location>
</feature>
<reference evidence="8" key="1">
    <citation type="journal article" date="2019" name="Int. J. Syst. Evol. Microbiol.">
        <title>The Global Catalogue of Microorganisms (GCM) 10K type strain sequencing project: providing services to taxonomists for standard genome sequencing and annotation.</title>
        <authorList>
            <consortium name="The Broad Institute Genomics Platform"/>
            <consortium name="The Broad Institute Genome Sequencing Center for Infectious Disease"/>
            <person name="Wu L."/>
            <person name="Ma J."/>
        </authorList>
    </citation>
    <scope>NUCLEOTIDE SEQUENCE [LARGE SCALE GENOMIC DNA]</scope>
    <source>
        <strain evidence="8">CGMCC 1.10992</strain>
    </source>
</reference>
<accession>A0ABW4XJ79</accession>
<dbReference type="PRINTS" id="PR00207">
    <property type="entry name" value="FLAGELLIN"/>
</dbReference>
<comment type="caution">
    <text evidence="7">The sequence shown here is derived from an EMBL/GenBank/DDBJ whole genome shotgun (WGS) entry which is preliminary data.</text>
</comment>
<name>A0ABW4XJ79_9GAMM</name>
<dbReference type="Gene3D" id="1.20.120.340">
    <property type="entry name" value="Flagellar protein FliS"/>
    <property type="match status" value="1"/>
</dbReference>
<keyword evidence="7" id="KW-0966">Cell projection</keyword>
<evidence type="ECO:0000256" key="1">
    <source>
        <dbReference type="ARBA" id="ARBA00005709"/>
    </source>
</evidence>
<protein>
    <recommendedName>
        <fullName evidence="4">Flagellin</fullName>
    </recommendedName>
</protein>
<dbReference type="RefSeq" id="WP_345338173.1">
    <property type="nucleotide sequence ID" value="NZ_BAABLI010000004.1"/>
</dbReference>
<dbReference type="InterPro" id="IPR046358">
    <property type="entry name" value="Flagellin_C"/>
</dbReference>
<evidence type="ECO:0000259" key="6">
    <source>
        <dbReference type="Pfam" id="PF00700"/>
    </source>
</evidence>
<dbReference type="Gene3D" id="6.10.280.190">
    <property type="match status" value="1"/>
</dbReference>
<dbReference type="Gene3D" id="3.30.70.2120">
    <property type="match status" value="1"/>
</dbReference>
<evidence type="ECO:0000256" key="3">
    <source>
        <dbReference type="ARBA" id="ARBA00023143"/>
    </source>
</evidence>
<sequence>MALTIQTNVSSLNAQRNLSKSSDALGTNFQRLSSGLRINSAKDDAAGLQISNRLTSQIGGLNVAVRNANDGISMSQTAEGALQESTNILQRIRDLSIQSANGTFSDSDRAALQDEVAQLKAELDRIAETTTFGDRPLLDGSFGTESFQVGAQAFETVSVSVNSFFTDDMGTQNYSLQKAEIGGSFTAIAASEGTSSIVTGSATAIGLGGIGINTAATLNHSLGDTGLTNSNNTLTISGPLGEGTINVDRDNSAYDLQRTIQSTTSKTGVDADARTVVALDFFTASSATLTNSNGTIDTVGGALSATTTITFALRGMNDDSTDAPPTIKVDLTSTEDLSALANAINAVATETGIGASVAPDGRLLLVSERGDTIQMDDLQLTGAGSTVGINAATYEYEGDLTDNSNILSYGEIVARTDTTIGGAAATQDSAVDFVGTVRMTSNGDYALAANTEVGASNLTTGLLQNASLGSVDELSQLEGVDSIDVSTAIGAQVAIDIVDGALAYIDSQRASLGAVQNRLSSTISNLTNISENASASRSGIRDTDFALETAELSKNQVLQQAGTSVLAQANQLPQAALTLLGG</sequence>
<keyword evidence="2 4" id="KW-0964">Secreted</keyword>
<keyword evidence="7" id="KW-0969">Cilium</keyword>
<proteinExistence type="inferred from homology"/>
<keyword evidence="3 4" id="KW-0975">Bacterial flagellum</keyword>
<dbReference type="Gene3D" id="1.20.1330.10">
    <property type="entry name" value="f41 fragment of flagellin, N-terminal domain"/>
    <property type="match status" value="2"/>
</dbReference>
<dbReference type="Proteomes" id="UP001597380">
    <property type="component" value="Unassembled WGS sequence"/>
</dbReference>
<feature type="domain" description="Flagellin C-terminal" evidence="6">
    <location>
        <begin position="495"/>
        <end position="580"/>
    </location>
</feature>
<dbReference type="PANTHER" id="PTHR42792:SF2">
    <property type="entry name" value="FLAGELLIN"/>
    <property type="match status" value="1"/>
</dbReference>
<dbReference type="PANTHER" id="PTHR42792">
    <property type="entry name" value="FLAGELLIN"/>
    <property type="match status" value="1"/>
</dbReference>
<comment type="similarity">
    <text evidence="1 4">Belongs to the bacterial flagellin family.</text>
</comment>
<comment type="function">
    <text evidence="4">Flagellin is the subunit protein which polymerizes to form the filaments of bacterial flagella.</text>
</comment>
<dbReference type="InterPro" id="IPR010810">
    <property type="entry name" value="Flagellin_hook_IN_motif"/>
</dbReference>
<organism evidence="7 8">
    <name type="scientific">Corallincola platygyrae</name>
    <dbReference type="NCBI Taxonomy" id="1193278"/>
    <lineage>
        <taxon>Bacteria</taxon>
        <taxon>Pseudomonadati</taxon>
        <taxon>Pseudomonadota</taxon>
        <taxon>Gammaproteobacteria</taxon>
        <taxon>Alteromonadales</taxon>
        <taxon>Psychromonadaceae</taxon>
        <taxon>Corallincola</taxon>
    </lineage>
</organism>
<keyword evidence="7" id="KW-0282">Flagellum</keyword>
<dbReference type="Pfam" id="PF00669">
    <property type="entry name" value="Flagellin_N"/>
    <property type="match status" value="1"/>
</dbReference>
<dbReference type="Gene3D" id="2.60.40.4390">
    <property type="match status" value="1"/>
</dbReference>
<dbReference type="SUPFAM" id="SSF64518">
    <property type="entry name" value="Phase 1 flagellin"/>
    <property type="match status" value="1"/>
</dbReference>
<evidence type="ECO:0000313" key="8">
    <source>
        <dbReference type="Proteomes" id="UP001597380"/>
    </source>
</evidence>
<evidence type="ECO:0000259" key="5">
    <source>
        <dbReference type="Pfam" id="PF00669"/>
    </source>
</evidence>
<dbReference type="InterPro" id="IPR001029">
    <property type="entry name" value="Flagellin_N"/>
</dbReference>
<evidence type="ECO:0000256" key="2">
    <source>
        <dbReference type="ARBA" id="ARBA00022525"/>
    </source>
</evidence>
<gene>
    <name evidence="7" type="ORF">ACFSJ3_02450</name>
</gene>
<dbReference type="EMBL" id="JBHUHT010000007">
    <property type="protein sequence ID" value="MFD2094829.1"/>
    <property type="molecule type" value="Genomic_DNA"/>
</dbReference>
<comment type="subcellular location">
    <subcellularLocation>
        <location evidence="4">Secreted</location>
    </subcellularLocation>
    <subcellularLocation>
        <location evidence="4">Bacterial flagellum</location>
    </subcellularLocation>
</comment>
<keyword evidence="8" id="KW-1185">Reference proteome</keyword>
<evidence type="ECO:0000256" key="4">
    <source>
        <dbReference type="RuleBase" id="RU362073"/>
    </source>
</evidence>
<dbReference type="InterPro" id="IPR001492">
    <property type="entry name" value="Flagellin"/>
</dbReference>